<dbReference type="EMBL" id="VNHT01000011">
    <property type="protein sequence ID" value="TYP91107.1"/>
    <property type="molecule type" value="Genomic_DNA"/>
</dbReference>
<sequence>MGISNNLRLVVAQALPIELHAVKQSDTQLVYQEIITCHQGDISDALDCQMRAFIYWMSTTNIARVVIGKHKAKLTNIRLLGLLRQPHGNAFWDDQ</sequence>
<dbReference type="AlphaFoldDB" id="A0A5D3YEB0"/>
<accession>A0A5D3YEB0</accession>
<proteinExistence type="predicted"/>
<dbReference type="Proteomes" id="UP000324176">
    <property type="component" value="Unassembled WGS sequence"/>
</dbReference>
<name>A0A5D3YEB0_9PROT</name>
<evidence type="ECO:0000313" key="2">
    <source>
        <dbReference type="Proteomes" id="UP000324176"/>
    </source>
</evidence>
<reference evidence="1 2" key="1">
    <citation type="submission" date="2019-07" db="EMBL/GenBank/DDBJ databases">
        <title>Active sludge and wastewater microbial communities from Klosterneuburg, Austria.</title>
        <authorList>
            <person name="Wagner M."/>
        </authorList>
    </citation>
    <scope>NUCLEOTIDE SEQUENCE [LARGE SCALE GENOMIC DNA]</scope>
    <source>
        <strain evidence="1 2">Nm2</strain>
    </source>
</reference>
<comment type="caution">
    <text evidence="1">The sequence shown here is derived from an EMBL/GenBank/DDBJ whole genome shotgun (WGS) entry which is preliminary data.</text>
</comment>
<organism evidence="1 2">
    <name type="scientific">Nitrosomonas communis</name>
    <dbReference type="NCBI Taxonomy" id="44574"/>
    <lineage>
        <taxon>Bacteria</taxon>
        <taxon>Pseudomonadati</taxon>
        <taxon>Pseudomonadota</taxon>
        <taxon>Betaproteobacteria</taxon>
        <taxon>Nitrosomonadales</taxon>
        <taxon>Nitrosomonadaceae</taxon>
        <taxon>Nitrosomonas</taxon>
    </lineage>
</organism>
<gene>
    <name evidence="1" type="ORF">BCL69_101111</name>
</gene>
<protein>
    <submittedName>
        <fullName evidence="1">Uncharacterized protein</fullName>
    </submittedName>
</protein>
<evidence type="ECO:0000313" key="1">
    <source>
        <dbReference type="EMBL" id="TYP91107.1"/>
    </source>
</evidence>